<dbReference type="InterPro" id="IPR011993">
    <property type="entry name" value="PH-like_dom_sf"/>
</dbReference>
<sequence length="604" mass="67692">MSISPWKPGGLPVKEEQARRGGAGSGVAVHASMQRVKVYRLTDDGKWDDQGTGHVTIDYIEGSREVALTVVDEEDNETLLLHNITSDDIYRKQEETIISWKDPEKALDLALSFQEAEGCSYIWQSMHTIQQNLQSKILGSQCPFPAFESLEASRGSLLHGRTDESLVSVNDELKDLPPLELSTLPSVLKNVLECGMKDQTRVAELISQDHEFFPKLVNLFRMCEGLRNMDGLHMIFRLVKGIILLNNSAIFHKIFSDDFILDIVGALEYDPDVPNVQSHRAFLQKQVVLKEAIPIRNASVISKIHQTYRVGYIKDVILPRALDDATMASLNAIIHANNAVVVCLLKDDASFIQDLFGKMRSSNISAESKNKLVLFLHEFCTRSRSLQPVEQLRLSRHLVSEGVFDIISDVLQSQDKVLVSAGTDILVNFLSQDPNLLRSYIARHEETFQEGSSLLGILVQGMIIDTGDEIYCQYCEILRILMNPSAVVTAKNCKEVILQVFYDKHLHKLIDVIASSCPPKGITGSTSGSVGIGTVVKEQSAKPEILLNICELLCFCVLNYPYKMKLNFFYKQFSGENPYVNPSERAEFGCGSYPIYADYYWQKG</sequence>
<protein>
    <submittedName>
        <fullName evidence="4">Uncharacterized protein</fullName>
    </submittedName>
</protein>
<dbReference type="SUPFAM" id="SSF50729">
    <property type="entry name" value="PH domain-like"/>
    <property type="match status" value="1"/>
</dbReference>
<reference evidence="4" key="2">
    <citation type="journal article" date="2015" name="Data Brief">
        <title>Shoot transcriptome of the giant reed, Arundo donax.</title>
        <authorList>
            <person name="Barrero R.A."/>
            <person name="Guerrero F.D."/>
            <person name="Moolhuijzen P."/>
            <person name="Goolsby J.A."/>
            <person name="Tidwell J."/>
            <person name="Bellgard S.E."/>
            <person name="Bellgard M.I."/>
        </authorList>
    </citation>
    <scope>NUCLEOTIDE SEQUENCE</scope>
    <source>
        <tissue evidence="4">Shoot tissue taken approximately 20 cm above the soil surface</tissue>
    </source>
</reference>
<dbReference type="Pfam" id="PF22972">
    <property type="entry name" value="EVH1_PP4R3"/>
    <property type="match status" value="1"/>
</dbReference>
<dbReference type="EMBL" id="GBRH01212399">
    <property type="protein sequence ID" value="JAD85496.1"/>
    <property type="molecule type" value="Transcribed_RNA"/>
</dbReference>
<dbReference type="PANTHER" id="PTHR23318:SF20">
    <property type="entry name" value="SERINE_THREONINE-PROTEIN PHOSPHATASE 4 REGULATORY SUBUNIT 3-LIKE CENTRAL DOMAIN-CONTAINING PROTEIN"/>
    <property type="match status" value="1"/>
</dbReference>
<name>A0A0A9DCG4_ARUDO</name>
<dbReference type="InterPro" id="IPR006887">
    <property type="entry name" value="P4R3-like_central_dom"/>
</dbReference>
<proteinExistence type="predicted"/>
<feature type="domain" description="Serine/threonine-protein phosphatase 4 regulatory subunit 3-like central" evidence="2">
    <location>
        <begin position="195"/>
        <end position="571"/>
    </location>
</feature>
<feature type="domain" description="PP4R3 EVH1-like" evidence="3">
    <location>
        <begin position="34"/>
        <end position="133"/>
    </location>
</feature>
<dbReference type="GO" id="GO:0072542">
    <property type="term" value="F:protein phosphatase activator activity"/>
    <property type="evidence" value="ECO:0007669"/>
    <property type="project" value="TreeGrafter"/>
</dbReference>
<dbReference type="AlphaFoldDB" id="A0A0A9DCG4"/>
<feature type="region of interest" description="Disordered" evidence="1">
    <location>
        <begin position="1"/>
        <end position="26"/>
    </location>
</feature>
<dbReference type="GO" id="GO:0030289">
    <property type="term" value="C:protein phosphatase 4 complex"/>
    <property type="evidence" value="ECO:0007669"/>
    <property type="project" value="TreeGrafter"/>
</dbReference>
<dbReference type="InterPro" id="IPR055236">
    <property type="entry name" value="EVH1_PP4R3"/>
</dbReference>
<reference evidence="4" key="1">
    <citation type="submission" date="2014-09" db="EMBL/GenBank/DDBJ databases">
        <authorList>
            <person name="Magalhaes I.L.F."/>
            <person name="Oliveira U."/>
            <person name="Santos F.R."/>
            <person name="Vidigal T.H.D.A."/>
            <person name="Brescovit A.D."/>
            <person name="Santos A.J."/>
        </authorList>
    </citation>
    <scope>NUCLEOTIDE SEQUENCE</scope>
    <source>
        <tissue evidence="4">Shoot tissue taken approximately 20 cm above the soil surface</tissue>
    </source>
</reference>
<accession>A0A0A9DCG4</accession>
<evidence type="ECO:0000256" key="1">
    <source>
        <dbReference type="SAM" id="MobiDB-lite"/>
    </source>
</evidence>
<evidence type="ECO:0000313" key="4">
    <source>
        <dbReference type="EMBL" id="JAD85496.1"/>
    </source>
</evidence>
<evidence type="ECO:0000259" key="2">
    <source>
        <dbReference type="Pfam" id="PF04802"/>
    </source>
</evidence>
<dbReference type="Gene3D" id="2.30.29.30">
    <property type="entry name" value="Pleckstrin-homology domain (PH domain)/Phosphotyrosine-binding domain (PTB)"/>
    <property type="match status" value="1"/>
</dbReference>
<evidence type="ECO:0000259" key="3">
    <source>
        <dbReference type="Pfam" id="PF22972"/>
    </source>
</evidence>
<dbReference type="PANTHER" id="PTHR23318">
    <property type="entry name" value="ATP SYNTHASE GAMMA-RELATED"/>
    <property type="match status" value="1"/>
</dbReference>
<dbReference type="InterPro" id="IPR051137">
    <property type="entry name" value="PP4R3-like"/>
</dbReference>
<dbReference type="Pfam" id="PF04802">
    <property type="entry name" value="PP4R3"/>
    <property type="match status" value="1"/>
</dbReference>
<dbReference type="GO" id="GO:0005654">
    <property type="term" value="C:nucleoplasm"/>
    <property type="evidence" value="ECO:0007669"/>
    <property type="project" value="TreeGrafter"/>
</dbReference>
<organism evidence="4">
    <name type="scientific">Arundo donax</name>
    <name type="common">Giant reed</name>
    <name type="synonym">Donax arundinaceus</name>
    <dbReference type="NCBI Taxonomy" id="35708"/>
    <lineage>
        <taxon>Eukaryota</taxon>
        <taxon>Viridiplantae</taxon>
        <taxon>Streptophyta</taxon>
        <taxon>Embryophyta</taxon>
        <taxon>Tracheophyta</taxon>
        <taxon>Spermatophyta</taxon>
        <taxon>Magnoliopsida</taxon>
        <taxon>Liliopsida</taxon>
        <taxon>Poales</taxon>
        <taxon>Poaceae</taxon>
        <taxon>PACMAD clade</taxon>
        <taxon>Arundinoideae</taxon>
        <taxon>Arundineae</taxon>
        <taxon>Arundo</taxon>
    </lineage>
</organism>